<keyword evidence="2" id="KW-0614">Plasmid</keyword>
<evidence type="ECO:0000313" key="3">
    <source>
        <dbReference type="Proteomes" id="UP000198398"/>
    </source>
</evidence>
<dbReference type="Proteomes" id="UP000198398">
    <property type="component" value="Plasmid unnamed1"/>
</dbReference>
<dbReference type="AlphaFoldDB" id="A0A220UHW6"/>
<feature type="region of interest" description="Disordered" evidence="1">
    <location>
        <begin position="30"/>
        <end position="60"/>
    </location>
</feature>
<accession>A0A220UHW6</accession>
<feature type="compositionally biased region" description="Polar residues" evidence="1">
    <location>
        <begin position="45"/>
        <end position="57"/>
    </location>
</feature>
<dbReference type="OrthoDB" id="9819638at2"/>
<gene>
    <name evidence="2" type="ORF">CFK39_15730</name>
</gene>
<evidence type="ECO:0000313" key="2">
    <source>
        <dbReference type="EMBL" id="ASK67293.1"/>
    </source>
</evidence>
<reference evidence="2 3" key="1">
    <citation type="submission" date="2017-07" db="EMBL/GenBank/DDBJ databases">
        <title>Brachybacterium sp. VR2415.</title>
        <authorList>
            <person name="Tak E.J."/>
            <person name="Bae J.-W."/>
        </authorList>
    </citation>
    <scope>NUCLEOTIDE SEQUENCE [LARGE SCALE GENOMIC DNA]</scope>
    <source>
        <strain evidence="2 3">VR2415</strain>
        <plasmid evidence="3">unnamed1 sequence</plasmid>
    </source>
</reference>
<dbReference type="RefSeq" id="WP_089066524.1">
    <property type="nucleotide sequence ID" value="NZ_CP022317.1"/>
</dbReference>
<dbReference type="EMBL" id="CP022317">
    <property type="protein sequence ID" value="ASK67293.1"/>
    <property type="molecule type" value="Genomic_DNA"/>
</dbReference>
<evidence type="ECO:0000256" key="1">
    <source>
        <dbReference type="SAM" id="MobiDB-lite"/>
    </source>
</evidence>
<keyword evidence="3" id="KW-1185">Reference proteome</keyword>
<sequence>MRVSLKSILVVAAAVLGILALVVFNPENRQQQETSEPEAAAPSVTAGSPNEPATEQNAPLGPAEVPAEVQEFIDNYADPDASDDEWSEALAPNVTPALHASLLSSDRELARTAGHEILDVSDGRVSVGTKTDVSYTLEYAQLEDDHEHDGHEAVGHPIVTGIDFTDAPDGAALPLGTDGVEQVRAPVQEALTAVVAQPGGQSDEDREQLIRDTFTSPEKALSLPRSVDDGAAVRIGNAHELVLAAEDDQLVVHATVPYARDGENTPTWTTVTIELTRDDTGAWTPQDAHL</sequence>
<proteinExistence type="predicted"/>
<dbReference type="KEGG" id="brv:CFK39_15730"/>
<organism evidence="2 3">
    <name type="scientific">Brachybacterium avium</name>
    <dbReference type="NCBI Taxonomy" id="2017485"/>
    <lineage>
        <taxon>Bacteria</taxon>
        <taxon>Bacillati</taxon>
        <taxon>Actinomycetota</taxon>
        <taxon>Actinomycetes</taxon>
        <taxon>Micrococcales</taxon>
        <taxon>Dermabacteraceae</taxon>
        <taxon>Brachybacterium</taxon>
    </lineage>
</organism>
<geneLocation type="plasmid" evidence="3">
    <name>unnamed1 sequence</name>
</geneLocation>
<name>A0A220UHW6_9MICO</name>
<protein>
    <submittedName>
        <fullName evidence="2">Uncharacterized protein</fullName>
    </submittedName>
</protein>